<evidence type="ECO:0000313" key="5">
    <source>
        <dbReference type="Proteomes" id="UP000185359"/>
    </source>
</evidence>
<dbReference type="InterPro" id="IPR011379">
    <property type="entry name" value="MazG-related_GP37"/>
</dbReference>
<evidence type="ECO:0000313" key="4">
    <source>
        <dbReference type="EMBL" id="AIX38581.1"/>
    </source>
</evidence>
<evidence type="ECO:0000259" key="1">
    <source>
        <dbReference type="Pfam" id="PF03819"/>
    </source>
</evidence>
<name>A0A0E3EUT1_9CAUD</name>
<dbReference type="CDD" id="cd11541">
    <property type="entry name" value="NTP-PPase_u4"/>
    <property type="match status" value="1"/>
</dbReference>
<sequence>MSKGFQAKVEVKEENITSEIPKVDYDKYTEFVDEVTSDATKFSDSFLERFTSLEDNGADVQRLMTAAMGLSAEAGEFTEIVKKILFQGKPYDADNIDHMKTELGDCMWYIAQAMMALGSSFDEIALMNVNKLMARYPGGEFEVTRSENRKEGDR</sequence>
<reference evidence="5 6" key="1">
    <citation type="submission" date="2013-12" db="EMBL/GenBank/DDBJ databases">
        <title>Ecological redundancy of diverse viral populations within a natural community.</title>
        <authorList>
            <person name="Gregory A.C."/>
            <person name="LaButti K."/>
            <person name="Copeland A."/>
            <person name="Woyke T."/>
            <person name="Sullivan M.B."/>
        </authorList>
    </citation>
    <scope>NUCLEOTIDE SEQUENCE [LARGE SCALE GENOMIC DNA]</scope>
    <source>
        <strain evidence="2">Syn7803C45</strain>
        <strain evidence="3">Syn7803C57</strain>
        <strain evidence="4">Syn7803US94</strain>
    </source>
</reference>
<dbReference type="Pfam" id="PF03819">
    <property type="entry name" value="MazG"/>
    <property type="match status" value="1"/>
</dbReference>
<dbReference type="Proteomes" id="UP000185359">
    <property type="component" value="Segment"/>
</dbReference>
<dbReference type="EMBL" id="KJ019028">
    <property type="protein sequence ID" value="AIX14760.1"/>
    <property type="molecule type" value="Genomic_DNA"/>
</dbReference>
<accession>A0A0E3EUT1</accession>
<protein>
    <submittedName>
        <fullName evidence="3">Pyrophosphatase</fullName>
    </submittedName>
</protein>
<dbReference type="EMBL" id="KJ019036">
    <property type="protein sequence ID" value="AIX16455.1"/>
    <property type="molecule type" value="Genomic_DNA"/>
</dbReference>
<dbReference type="InterPro" id="IPR004518">
    <property type="entry name" value="MazG-like_dom"/>
</dbReference>
<organism evidence="3 7">
    <name type="scientific">Synechococcus phage ACG-2014d</name>
    <dbReference type="NCBI Taxonomy" id="1493509"/>
    <lineage>
        <taxon>Viruses</taxon>
        <taxon>Duplodnaviria</taxon>
        <taxon>Heunggongvirae</taxon>
        <taxon>Uroviricota</taxon>
        <taxon>Caudoviricetes</taxon>
        <taxon>Pantevenvirales</taxon>
        <taxon>Kyanoviridae</taxon>
        <taxon>Lowelvirus</taxon>
        <taxon>Lowelvirus tuscon4d</taxon>
    </lineage>
</organism>
<dbReference type="SUPFAM" id="SSF101386">
    <property type="entry name" value="all-alpha NTP pyrophosphatases"/>
    <property type="match status" value="1"/>
</dbReference>
<evidence type="ECO:0000313" key="2">
    <source>
        <dbReference type="EMBL" id="AIX14760.1"/>
    </source>
</evidence>
<keyword evidence="6" id="KW-1185">Reference proteome</keyword>
<proteinExistence type="predicted"/>
<dbReference type="Gene3D" id="1.10.287.1080">
    <property type="entry name" value="MazG-like"/>
    <property type="match status" value="1"/>
</dbReference>
<evidence type="ECO:0000313" key="6">
    <source>
        <dbReference type="Proteomes" id="UP000185365"/>
    </source>
</evidence>
<evidence type="ECO:0000313" key="7">
    <source>
        <dbReference type="Proteomes" id="UP000185369"/>
    </source>
</evidence>
<dbReference type="Proteomes" id="UP000185369">
    <property type="component" value="Segment"/>
</dbReference>
<dbReference type="PIRSF" id="PIRSF006639">
    <property type="entry name" value="UCP006639_pph"/>
    <property type="match status" value="1"/>
</dbReference>
<dbReference type="EMBL" id="KJ019130">
    <property type="protein sequence ID" value="AIX38581.1"/>
    <property type="molecule type" value="Genomic_DNA"/>
</dbReference>
<evidence type="ECO:0000313" key="3">
    <source>
        <dbReference type="EMBL" id="AIX16455.1"/>
    </source>
</evidence>
<gene>
    <name evidence="2" type="ORF">Syn7803C45_149</name>
    <name evidence="3" type="ORF">Syn7803C57_148</name>
    <name evidence="4" type="ORF">Syn7803US94_149</name>
</gene>
<dbReference type="Proteomes" id="UP000185365">
    <property type="component" value="Segment"/>
</dbReference>
<feature type="domain" description="NTP pyrophosphohydrolase MazG-like" evidence="1">
    <location>
        <begin position="66"/>
        <end position="137"/>
    </location>
</feature>